<name>A0A411WH69_9GAMM</name>
<dbReference type="OrthoDB" id="6636874at2"/>
<reference evidence="1 2" key="1">
    <citation type="submission" date="2019-03" db="EMBL/GenBank/DDBJ databases">
        <title>Pragia sp. nov. isolated from the gut tract of Carduelis flavirostris.</title>
        <authorList>
            <person name="Ge Y."/>
        </authorList>
    </citation>
    <scope>NUCLEOTIDE SEQUENCE [LARGE SCALE GENOMIC DNA]</scope>
    <source>
        <strain evidence="1 2">CF-458</strain>
    </source>
</reference>
<dbReference type="KEGG" id="prag:EKN56_02570"/>
<dbReference type="Proteomes" id="UP000293154">
    <property type="component" value="Chromosome"/>
</dbReference>
<proteinExistence type="predicted"/>
<dbReference type="AlphaFoldDB" id="A0A411WH69"/>
<dbReference type="RefSeq" id="WP_130590375.1">
    <property type="nucleotide sequence ID" value="NZ_CP034752.1"/>
</dbReference>
<evidence type="ECO:0000313" key="2">
    <source>
        <dbReference type="Proteomes" id="UP000293154"/>
    </source>
</evidence>
<organism evidence="1 2">
    <name type="scientific">Limnobaculum zhutongyuii</name>
    <dbReference type="NCBI Taxonomy" id="2498113"/>
    <lineage>
        <taxon>Bacteria</taxon>
        <taxon>Pseudomonadati</taxon>
        <taxon>Pseudomonadota</taxon>
        <taxon>Gammaproteobacteria</taxon>
        <taxon>Enterobacterales</taxon>
        <taxon>Budviciaceae</taxon>
        <taxon>Limnobaculum</taxon>
    </lineage>
</organism>
<protein>
    <submittedName>
        <fullName evidence="1">Uncharacterized protein</fullName>
    </submittedName>
</protein>
<gene>
    <name evidence="1" type="ORF">EKN56_02570</name>
</gene>
<keyword evidence="2" id="KW-1185">Reference proteome</keyword>
<accession>A0A411WH69</accession>
<evidence type="ECO:0000313" key="1">
    <source>
        <dbReference type="EMBL" id="QBH95384.1"/>
    </source>
</evidence>
<sequence length="77" mass="8722">MNNKHYVFLLKDEVIVPQCLEDKECGEVISSLLYQGFVVSNVHILSEGTEAALKKYQMNKNKYSNDFFGMNVSAVVC</sequence>
<dbReference type="EMBL" id="CP034752">
    <property type="protein sequence ID" value="QBH95384.1"/>
    <property type="molecule type" value="Genomic_DNA"/>
</dbReference>